<dbReference type="PROSITE" id="PS50033">
    <property type="entry name" value="UBX"/>
    <property type="match status" value="1"/>
</dbReference>
<dbReference type="FunCoup" id="A0A1W4X7J3">
    <property type="interactions" value="1118"/>
</dbReference>
<dbReference type="OrthoDB" id="2445133at2759"/>
<evidence type="ECO:0000259" key="4">
    <source>
        <dbReference type="PROSITE" id="PS50033"/>
    </source>
</evidence>
<keyword evidence="3" id="KW-0812">Transmembrane</keyword>
<dbReference type="RefSeq" id="XP_018328807.1">
    <property type="nucleotide sequence ID" value="XM_018473305.1"/>
</dbReference>
<organism evidence="5 6">
    <name type="scientific">Agrilus planipennis</name>
    <name type="common">Emerald ash borer</name>
    <name type="synonym">Agrilus marcopoli</name>
    <dbReference type="NCBI Taxonomy" id="224129"/>
    <lineage>
        <taxon>Eukaryota</taxon>
        <taxon>Metazoa</taxon>
        <taxon>Ecdysozoa</taxon>
        <taxon>Arthropoda</taxon>
        <taxon>Hexapoda</taxon>
        <taxon>Insecta</taxon>
        <taxon>Pterygota</taxon>
        <taxon>Neoptera</taxon>
        <taxon>Endopterygota</taxon>
        <taxon>Coleoptera</taxon>
        <taxon>Polyphaga</taxon>
        <taxon>Elateriformia</taxon>
        <taxon>Buprestoidea</taxon>
        <taxon>Buprestidae</taxon>
        <taxon>Agrilinae</taxon>
        <taxon>Agrilus</taxon>
    </lineage>
</organism>
<protein>
    <recommendedName>
        <fullName evidence="1">UBX domain-containing protein 4</fullName>
    </recommendedName>
</protein>
<feature type="compositionally biased region" description="Polar residues" evidence="2">
    <location>
        <begin position="489"/>
        <end position="499"/>
    </location>
</feature>
<dbReference type="STRING" id="224129.A0A1W4X7J3"/>
<dbReference type="GO" id="GO:0036503">
    <property type="term" value="P:ERAD pathway"/>
    <property type="evidence" value="ECO:0007669"/>
    <property type="project" value="TreeGrafter"/>
</dbReference>
<feature type="compositionally biased region" description="Low complexity" evidence="2">
    <location>
        <begin position="281"/>
        <end position="302"/>
    </location>
</feature>
<evidence type="ECO:0000313" key="6">
    <source>
        <dbReference type="RefSeq" id="XP_018328807.1"/>
    </source>
</evidence>
<dbReference type="AlphaFoldDB" id="A0A1W4X7J3"/>
<dbReference type="GeneID" id="108739414"/>
<dbReference type="SUPFAM" id="SSF54236">
    <property type="entry name" value="Ubiquitin-like"/>
    <property type="match status" value="1"/>
</dbReference>
<keyword evidence="3" id="KW-1133">Transmembrane helix</keyword>
<dbReference type="Pfam" id="PF00789">
    <property type="entry name" value="UBX"/>
    <property type="match status" value="1"/>
</dbReference>
<reference evidence="6" key="1">
    <citation type="submission" date="2025-08" db="UniProtKB">
        <authorList>
            <consortium name="RefSeq"/>
        </authorList>
    </citation>
    <scope>IDENTIFICATION</scope>
    <source>
        <tissue evidence="6">Entire body</tissue>
    </source>
</reference>
<dbReference type="PANTHER" id="PTHR46424">
    <property type="entry name" value="UBX DOMAIN-CONTAINING PROTEIN 4"/>
    <property type="match status" value="1"/>
</dbReference>
<dbReference type="Gene3D" id="3.10.20.90">
    <property type="entry name" value="Phosphatidylinositol 3-kinase Catalytic Subunit, Chain A, domain 1"/>
    <property type="match status" value="1"/>
</dbReference>
<dbReference type="CDD" id="cd16117">
    <property type="entry name" value="UBX_UBXN4"/>
    <property type="match status" value="1"/>
</dbReference>
<evidence type="ECO:0000256" key="1">
    <source>
        <dbReference type="ARBA" id="ARBA00040925"/>
    </source>
</evidence>
<dbReference type="KEGG" id="apln:108739414"/>
<feature type="compositionally biased region" description="Basic and acidic residues" evidence="2">
    <location>
        <begin position="209"/>
        <end position="224"/>
    </location>
</feature>
<dbReference type="InterPro" id="IPR001012">
    <property type="entry name" value="UBX_dom"/>
</dbReference>
<dbReference type="GO" id="GO:0005783">
    <property type="term" value="C:endoplasmic reticulum"/>
    <property type="evidence" value="ECO:0007669"/>
    <property type="project" value="TreeGrafter"/>
</dbReference>
<evidence type="ECO:0000313" key="5">
    <source>
        <dbReference type="Proteomes" id="UP000192223"/>
    </source>
</evidence>
<evidence type="ECO:0000256" key="2">
    <source>
        <dbReference type="SAM" id="MobiDB-lite"/>
    </source>
</evidence>
<name>A0A1W4X7J3_AGRPL</name>
<sequence>MKWYEGGIAEAVAASKRKGAVFVVFIEGANDISKSLSDLLSNETISNKIENENFVAIKIEENSVPHQQFSHIYKEATKPSLYFIGKNGILLEVISNEISAIELTVKLDEITQRNAGPIPQSSSGATQSQNFIHSEQKSQNDRSNHEQEKEVRDQPKRRNNTSPRRSPQGADSLLHKQDKPEVSSSIETPDEQEAKLKKYQETIQMKKEEKELEEKQKEKEEELKRRKVGQDVQKLKRWQEEQDLKQLVEQREKQKREEQQARQRVLAQIAQDKAERAAKFASPGSSAQSPPTQPTAPITAPPKLSSNPNTARLQLRLPDGSSHTHEFASSATLQDVREFIAANLNMAFRTYTLSTMFPRREFSENDYSQTLADLQLVPNAVILILPINHTTVSNRNGGFFSVIWFFFTPFVTFFVWLKSRVMAFGGPNDGGTTGITPRTNLNMRQSTTDGQGPSVVNKHSSGAGKGSFVRREGNIHRLVDKKDKDDENNTWNGNSTQQM</sequence>
<dbReference type="PANTHER" id="PTHR46424:SF1">
    <property type="entry name" value="UBX DOMAIN-CONTAINING PROTEIN 4"/>
    <property type="match status" value="1"/>
</dbReference>
<accession>A0A1W4X7J3</accession>
<dbReference type="Proteomes" id="UP000192223">
    <property type="component" value="Unplaced"/>
</dbReference>
<feature type="compositionally biased region" description="Basic and acidic residues" evidence="2">
    <location>
        <begin position="469"/>
        <end position="487"/>
    </location>
</feature>
<feature type="region of interest" description="Disordered" evidence="2">
    <location>
        <begin position="209"/>
        <end position="232"/>
    </location>
</feature>
<feature type="compositionally biased region" description="Basic and acidic residues" evidence="2">
    <location>
        <begin position="134"/>
        <end position="156"/>
    </location>
</feature>
<keyword evidence="5" id="KW-1185">Reference proteome</keyword>
<keyword evidence="3" id="KW-0472">Membrane</keyword>
<evidence type="ECO:0000256" key="3">
    <source>
        <dbReference type="SAM" id="Phobius"/>
    </source>
</evidence>
<dbReference type="SMART" id="SM00166">
    <property type="entry name" value="UBX"/>
    <property type="match status" value="1"/>
</dbReference>
<dbReference type="Pfam" id="PF23187">
    <property type="entry name" value="UBX7_N"/>
    <property type="match status" value="1"/>
</dbReference>
<feature type="compositionally biased region" description="Polar residues" evidence="2">
    <location>
        <begin position="119"/>
        <end position="133"/>
    </location>
</feature>
<feature type="domain" description="UBX" evidence="4">
    <location>
        <begin position="306"/>
        <end position="384"/>
    </location>
</feature>
<feature type="region of interest" description="Disordered" evidence="2">
    <location>
        <begin position="273"/>
        <end position="324"/>
    </location>
</feature>
<proteinExistence type="predicted"/>
<feature type="region of interest" description="Disordered" evidence="2">
    <location>
        <begin position="114"/>
        <end position="195"/>
    </location>
</feature>
<dbReference type="InterPro" id="IPR029071">
    <property type="entry name" value="Ubiquitin-like_domsf"/>
</dbReference>
<dbReference type="InParanoid" id="A0A1W4X7J3"/>
<feature type="transmembrane region" description="Helical" evidence="3">
    <location>
        <begin position="398"/>
        <end position="417"/>
    </location>
</feature>
<gene>
    <name evidence="6" type="primary">LOC108739414</name>
</gene>
<feature type="region of interest" description="Disordered" evidence="2">
    <location>
        <begin position="445"/>
        <end position="499"/>
    </location>
</feature>